<evidence type="ECO:0000256" key="5">
    <source>
        <dbReference type="ARBA" id="ARBA00022777"/>
    </source>
</evidence>
<dbReference type="RefSeq" id="WP_321549000.1">
    <property type="nucleotide sequence ID" value="NZ_JAXIVS010000010.1"/>
</dbReference>
<dbReference type="SUPFAM" id="SSF55785">
    <property type="entry name" value="PYP-like sensor domain (PAS domain)"/>
    <property type="match status" value="2"/>
</dbReference>
<evidence type="ECO:0000313" key="12">
    <source>
        <dbReference type="Proteomes" id="UP001291309"/>
    </source>
</evidence>
<evidence type="ECO:0000313" key="11">
    <source>
        <dbReference type="EMBL" id="MDY7230280.1"/>
    </source>
</evidence>
<evidence type="ECO:0000259" key="8">
    <source>
        <dbReference type="PROSITE" id="PS50109"/>
    </source>
</evidence>
<sequence>MPKAAHGTPDEVRARQHGALGEELFQVRNRGLIRAILNNISEGISISDAQGTYIYSTPFCEWLFGVPESTPQEDWDKQGFFFPDEQTPFPVAQLPLWGALKGEEVRDVDMFVRNANVPQGRHVRINCLPLRDEKEQLIGTMSLVKDVTKARQTEEEKRRTEQRFQLLVEIAREGIWTIDATNRTNYVNRYMADLLGYSVEEMLGKPLFYFMDEEGQAIAHENLRRRRQGISETFDFKLIRKDGTALWTSISTTPIKDEHGDYVGSMATLTDITERRRAEEQVRKLNAELERRIAERTAELEFSNRELEAFAYSVAHDLRTPLRSIASFSDALTEDCASRLDDTGLDYLRRIRGGAQRMAELIDGILALSRVNRTTLASKPCDLSAMARSIAEQLQVLQPERKAHFLIQEGLVDRGDPQLLRSVLENLLSNAWKFTRERPLAEIELGVKQESSGGRTYFVKDNGAGFNMEYRDKLFGVFQRLHTQSEFEGTGVGLATVERIIRRHGGRIWGEGQPGRGACFSFTLNELPLPPGTGLTTPRKASP</sequence>
<dbReference type="SMART" id="SM00387">
    <property type="entry name" value="HATPase_c"/>
    <property type="match status" value="1"/>
</dbReference>
<dbReference type="Gene3D" id="1.10.287.130">
    <property type="match status" value="1"/>
</dbReference>
<dbReference type="PROSITE" id="PS50113">
    <property type="entry name" value="PAC"/>
    <property type="match status" value="2"/>
</dbReference>
<feature type="coiled-coil region" evidence="7">
    <location>
        <begin position="275"/>
        <end position="306"/>
    </location>
</feature>
<dbReference type="InterPro" id="IPR001610">
    <property type="entry name" value="PAC"/>
</dbReference>
<reference evidence="11 12" key="1">
    <citation type="submission" date="2023-12" db="EMBL/GenBank/DDBJ databases">
        <title>the genome sequence of Hyalangium sp. s54d21.</title>
        <authorList>
            <person name="Zhang X."/>
        </authorList>
    </citation>
    <scope>NUCLEOTIDE SEQUENCE [LARGE SCALE GENOMIC DNA]</scope>
    <source>
        <strain evidence="12">s54d21</strain>
    </source>
</reference>
<dbReference type="InterPro" id="IPR005467">
    <property type="entry name" value="His_kinase_dom"/>
</dbReference>
<name>A0ABU5HAE3_9BACT</name>
<dbReference type="PROSITE" id="PS50112">
    <property type="entry name" value="PAS"/>
    <property type="match status" value="1"/>
</dbReference>
<evidence type="ECO:0000256" key="3">
    <source>
        <dbReference type="ARBA" id="ARBA00022553"/>
    </source>
</evidence>
<dbReference type="SMART" id="SM00086">
    <property type="entry name" value="PAC"/>
    <property type="match status" value="2"/>
</dbReference>
<dbReference type="Gene3D" id="3.30.565.10">
    <property type="entry name" value="Histidine kinase-like ATPase, C-terminal domain"/>
    <property type="match status" value="1"/>
</dbReference>
<dbReference type="SMART" id="SM00388">
    <property type="entry name" value="HisKA"/>
    <property type="match status" value="1"/>
</dbReference>
<evidence type="ECO:0000259" key="9">
    <source>
        <dbReference type="PROSITE" id="PS50112"/>
    </source>
</evidence>
<evidence type="ECO:0000256" key="7">
    <source>
        <dbReference type="SAM" id="Coils"/>
    </source>
</evidence>
<feature type="domain" description="PAC" evidence="10">
    <location>
        <begin position="106"/>
        <end position="159"/>
    </location>
</feature>
<evidence type="ECO:0000259" key="10">
    <source>
        <dbReference type="PROSITE" id="PS50113"/>
    </source>
</evidence>
<dbReference type="Gene3D" id="3.30.450.20">
    <property type="entry name" value="PAS domain"/>
    <property type="match status" value="2"/>
</dbReference>
<dbReference type="InterPro" id="IPR000700">
    <property type="entry name" value="PAS-assoc_C"/>
</dbReference>
<keyword evidence="7" id="KW-0175">Coiled coil</keyword>
<keyword evidence="3" id="KW-0597">Phosphoprotein</keyword>
<dbReference type="InterPro" id="IPR004358">
    <property type="entry name" value="Sig_transdc_His_kin-like_C"/>
</dbReference>
<evidence type="ECO:0000256" key="2">
    <source>
        <dbReference type="ARBA" id="ARBA00012438"/>
    </source>
</evidence>
<protein>
    <recommendedName>
        <fullName evidence="2">histidine kinase</fullName>
        <ecNumber evidence="2">2.7.13.3</ecNumber>
    </recommendedName>
</protein>
<dbReference type="InterPro" id="IPR036890">
    <property type="entry name" value="HATPase_C_sf"/>
</dbReference>
<dbReference type="InterPro" id="IPR036097">
    <property type="entry name" value="HisK_dim/P_sf"/>
</dbReference>
<dbReference type="SMART" id="SM00091">
    <property type="entry name" value="PAS"/>
    <property type="match status" value="2"/>
</dbReference>
<dbReference type="SUPFAM" id="SSF47384">
    <property type="entry name" value="Homodimeric domain of signal transducing histidine kinase"/>
    <property type="match status" value="1"/>
</dbReference>
<evidence type="ECO:0000256" key="6">
    <source>
        <dbReference type="ARBA" id="ARBA00023136"/>
    </source>
</evidence>
<dbReference type="SUPFAM" id="SSF55874">
    <property type="entry name" value="ATPase domain of HSP90 chaperone/DNA topoisomerase II/histidine kinase"/>
    <property type="match status" value="1"/>
</dbReference>
<feature type="domain" description="PAS" evidence="9">
    <location>
        <begin position="160"/>
        <end position="225"/>
    </location>
</feature>
<comment type="caution">
    <text evidence="11">The sequence shown here is derived from an EMBL/GenBank/DDBJ whole genome shotgun (WGS) entry which is preliminary data.</text>
</comment>
<keyword evidence="4" id="KW-0808">Transferase</keyword>
<proteinExistence type="predicted"/>
<dbReference type="CDD" id="cd00130">
    <property type="entry name" value="PAS"/>
    <property type="match status" value="1"/>
</dbReference>
<dbReference type="InterPro" id="IPR050351">
    <property type="entry name" value="BphY/WalK/GraS-like"/>
</dbReference>
<comment type="catalytic activity">
    <reaction evidence="1">
        <text>ATP + protein L-histidine = ADP + protein N-phospho-L-histidine.</text>
        <dbReference type="EC" id="2.7.13.3"/>
    </reaction>
</comment>
<evidence type="ECO:0000256" key="1">
    <source>
        <dbReference type="ARBA" id="ARBA00000085"/>
    </source>
</evidence>
<keyword evidence="6" id="KW-0472">Membrane</keyword>
<dbReference type="InterPro" id="IPR000014">
    <property type="entry name" value="PAS"/>
</dbReference>
<gene>
    <name evidence="11" type="ORF">SYV04_28040</name>
</gene>
<keyword evidence="5" id="KW-0418">Kinase</keyword>
<dbReference type="InterPro" id="IPR003594">
    <property type="entry name" value="HATPase_dom"/>
</dbReference>
<dbReference type="PANTHER" id="PTHR42878">
    <property type="entry name" value="TWO-COMPONENT HISTIDINE KINASE"/>
    <property type="match status" value="1"/>
</dbReference>
<dbReference type="Pfam" id="PF02518">
    <property type="entry name" value="HATPase_c"/>
    <property type="match status" value="1"/>
</dbReference>
<feature type="domain" description="PAC" evidence="10">
    <location>
        <begin position="232"/>
        <end position="284"/>
    </location>
</feature>
<dbReference type="InterPro" id="IPR035965">
    <property type="entry name" value="PAS-like_dom_sf"/>
</dbReference>
<dbReference type="PRINTS" id="PR00344">
    <property type="entry name" value="BCTRLSENSOR"/>
</dbReference>
<dbReference type="EC" id="2.7.13.3" evidence="2"/>
<keyword evidence="12" id="KW-1185">Reference proteome</keyword>
<organism evidence="11 12">
    <name type="scientific">Hyalangium rubrum</name>
    <dbReference type="NCBI Taxonomy" id="3103134"/>
    <lineage>
        <taxon>Bacteria</taxon>
        <taxon>Pseudomonadati</taxon>
        <taxon>Myxococcota</taxon>
        <taxon>Myxococcia</taxon>
        <taxon>Myxococcales</taxon>
        <taxon>Cystobacterineae</taxon>
        <taxon>Archangiaceae</taxon>
        <taxon>Hyalangium</taxon>
    </lineage>
</organism>
<accession>A0ABU5HAE3</accession>
<dbReference type="PANTHER" id="PTHR42878:SF15">
    <property type="entry name" value="BACTERIOPHYTOCHROME"/>
    <property type="match status" value="1"/>
</dbReference>
<dbReference type="InterPro" id="IPR003661">
    <property type="entry name" value="HisK_dim/P_dom"/>
</dbReference>
<dbReference type="Pfam" id="PF00512">
    <property type="entry name" value="HisKA"/>
    <property type="match status" value="1"/>
</dbReference>
<dbReference type="CDD" id="cd00082">
    <property type="entry name" value="HisKA"/>
    <property type="match status" value="1"/>
</dbReference>
<dbReference type="EMBL" id="JAXIVS010000010">
    <property type="protein sequence ID" value="MDY7230280.1"/>
    <property type="molecule type" value="Genomic_DNA"/>
</dbReference>
<feature type="domain" description="Histidine kinase" evidence="8">
    <location>
        <begin position="313"/>
        <end position="528"/>
    </location>
</feature>
<dbReference type="PROSITE" id="PS50109">
    <property type="entry name" value="HIS_KIN"/>
    <property type="match status" value="1"/>
</dbReference>
<evidence type="ECO:0000256" key="4">
    <source>
        <dbReference type="ARBA" id="ARBA00022679"/>
    </source>
</evidence>
<dbReference type="Pfam" id="PF13426">
    <property type="entry name" value="PAS_9"/>
    <property type="match status" value="1"/>
</dbReference>
<dbReference type="Proteomes" id="UP001291309">
    <property type="component" value="Unassembled WGS sequence"/>
</dbReference>
<dbReference type="NCBIfam" id="TIGR00229">
    <property type="entry name" value="sensory_box"/>
    <property type="match status" value="1"/>
</dbReference>